<organism evidence="2 3">
    <name type="scientific">Triticum urartu</name>
    <name type="common">Red wild einkorn</name>
    <name type="synonym">Crithodium urartu</name>
    <dbReference type="NCBI Taxonomy" id="4572"/>
    <lineage>
        <taxon>Eukaryota</taxon>
        <taxon>Viridiplantae</taxon>
        <taxon>Streptophyta</taxon>
        <taxon>Embryophyta</taxon>
        <taxon>Tracheophyta</taxon>
        <taxon>Spermatophyta</taxon>
        <taxon>Magnoliopsida</taxon>
        <taxon>Liliopsida</taxon>
        <taxon>Poales</taxon>
        <taxon>Poaceae</taxon>
        <taxon>BOP clade</taxon>
        <taxon>Pooideae</taxon>
        <taxon>Triticodae</taxon>
        <taxon>Triticeae</taxon>
        <taxon>Triticinae</taxon>
        <taxon>Triticum</taxon>
    </lineage>
</organism>
<name>A0A8R7JVA0_TRIUA</name>
<proteinExistence type="predicted"/>
<dbReference type="EnsemblPlants" id="TuG1812G0100000176.01.T02">
    <property type="protein sequence ID" value="TuG1812G0100000176.01.T02.cds446245"/>
    <property type="gene ID" value="TuG1812G0100000176.01"/>
</dbReference>
<protein>
    <submittedName>
        <fullName evidence="2">Uncharacterized protein</fullName>
    </submittedName>
</protein>
<evidence type="ECO:0000313" key="3">
    <source>
        <dbReference type="Proteomes" id="UP000015106"/>
    </source>
</evidence>
<keyword evidence="3" id="KW-1185">Reference proteome</keyword>
<reference evidence="2" key="2">
    <citation type="submission" date="2018-03" db="EMBL/GenBank/DDBJ databases">
        <title>The Triticum urartu genome reveals the dynamic nature of wheat genome evolution.</title>
        <authorList>
            <person name="Ling H."/>
            <person name="Ma B."/>
            <person name="Shi X."/>
            <person name="Liu H."/>
            <person name="Dong L."/>
            <person name="Sun H."/>
            <person name="Cao Y."/>
            <person name="Gao Q."/>
            <person name="Zheng S."/>
            <person name="Li Y."/>
            <person name="Yu Y."/>
            <person name="Du H."/>
            <person name="Qi M."/>
            <person name="Li Y."/>
            <person name="Yu H."/>
            <person name="Cui Y."/>
            <person name="Wang N."/>
            <person name="Chen C."/>
            <person name="Wu H."/>
            <person name="Zhao Y."/>
            <person name="Zhang J."/>
            <person name="Li Y."/>
            <person name="Zhou W."/>
            <person name="Zhang B."/>
            <person name="Hu W."/>
            <person name="Eijk M."/>
            <person name="Tang J."/>
            <person name="Witsenboer H."/>
            <person name="Zhao S."/>
            <person name="Li Z."/>
            <person name="Zhang A."/>
            <person name="Wang D."/>
            <person name="Liang C."/>
        </authorList>
    </citation>
    <scope>NUCLEOTIDE SEQUENCE [LARGE SCALE GENOMIC DNA]</scope>
    <source>
        <strain evidence="2">cv. G1812</strain>
    </source>
</reference>
<reference evidence="3" key="1">
    <citation type="journal article" date="2013" name="Nature">
        <title>Draft genome of the wheat A-genome progenitor Triticum urartu.</title>
        <authorList>
            <person name="Ling H.Q."/>
            <person name="Zhao S."/>
            <person name="Liu D."/>
            <person name="Wang J."/>
            <person name="Sun H."/>
            <person name="Zhang C."/>
            <person name="Fan H."/>
            <person name="Li D."/>
            <person name="Dong L."/>
            <person name="Tao Y."/>
            <person name="Gao C."/>
            <person name="Wu H."/>
            <person name="Li Y."/>
            <person name="Cui Y."/>
            <person name="Guo X."/>
            <person name="Zheng S."/>
            <person name="Wang B."/>
            <person name="Yu K."/>
            <person name="Liang Q."/>
            <person name="Yang W."/>
            <person name="Lou X."/>
            <person name="Chen J."/>
            <person name="Feng M."/>
            <person name="Jian J."/>
            <person name="Zhang X."/>
            <person name="Luo G."/>
            <person name="Jiang Y."/>
            <person name="Liu J."/>
            <person name="Wang Z."/>
            <person name="Sha Y."/>
            <person name="Zhang B."/>
            <person name="Wu H."/>
            <person name="Tang D."/>
            <person name="Shen Q."/>
            <person name="Xue P."/>
            <person name="Zou S."/>
            <person name="Wang X."/>
            <person name="Liu X."/>
            <person name="Wang F."/>
            <person name="Yang Y."/>
            <person name="An X."/>
            <person name="Dong Z."/>
            <person name="Zhang K."/>
            <person name="Zhang X."/>
            <person name="Luo M.C."/>
            <person name="Dvorak J."/>
            <person name="Tong Y."/>
            <person name="Wang J."/>
            <person name="Yang H."/>
            <person name="Li Z."/>
            <person name="Wang D."/>
            <person name="Zhang A."/>
            <person name="Wang J."/>
        </authorList>
    </citation>
    <scope>NUCLEOTIDE SEQUENCE</scope>
    <source>
        <strain evidence="3">cv. G1812</strain>
    </source>
</reference>
<evidence type="ECO:0000256" key="1">
    <source>
        <dbReference type="SAM" id="MobiDB-lite"/>
    </source>
</evidence>
<accession>A0A8R7JVA0</accession>
<feature type="region of interest" description="Disordered" evidence="1">
    <location>
        <begin position="1"/>
        <end position="38"/>
    </location>
</feature>
<dbReference type="Gramene" id="TuG1812G0100000176.01.T01">
    <property type="protein sequence ID" value="TuG1812G0100000176.01.T01.cds446245"/>
    <property type="gene ID" value="TuG1812G0100000176.01"/>
</dbReference>
<evidence type="ECO:0000313" key="2">
    <source>
        <dbReference type="EnsemblPlants" id="TuG1812G0100000176.01.T02.cds446245"/>
    </source>
</evidence>
<dbReference type="EnsemblPlants" id="TuG1812G0100000176.01.T01">
    <property type="protein sequence ID" value="TuG1812G0100000176.01.T01.cds446245"/>
    <property type="gene ID" value="TuG1812G0100000176.01"/>
</dbReference>
<dbReference type="Gramene" id="TuG1812G0100000176.01.T02">
    <property type="protein sequence ID" value="TuG1812G0100000176.01.T02.cds446245"/>
    <property type="gene ID" value="TuG1812G0100000176.01"/>
</dbReference>
<sequence length="38" mass="3963">MRGGSEGVRPLCEFDGSSSSQAAMGRTHGAEQMGYEDA</sequence>
<dbReference type="AlphaFoldDB" id="A0A8R7JVA0"/>
<reference evidence="2" key="3">
    <citation type="submission" date="2022-06" db="UniProtKB">
        <authorList>
            <consortium name="EnsemblPlants"/>
        </authorList>
    </citation>
    <scope>IDENTIFICATION</scope>
</reference>
<dbReference type="Proteomes" id="UP000015106">
    <property type="component" value="Chromosome 1"/>
</dbReference>